<evidence type="ECO:0000313" key="2">
    <source>
        <dbReference type="Proteomes" id="UP000289437"/>
    </source>
</evidence>
<evidence type="ECO:0000313" key="1">
    <source>
        <dbReference type="EMBL" id="RXH55576.1"/>
    </source>
</evidence>
<accession>A0A4Q0T278</accession>
<name>A0A4Q0T278_9BACT</name>
<reference evidence="1 2" key="1">
    <citation type="submission" date="2018-11" db="EMBL/GenBank/DDBJ databases">
        <authorList>
            <person name="Mardanov A.V."/>
            <person name="Ravin N.V."/>
            <person name="Dedysh S.N."/>
        </authorList>
    </citation>
    <scope>NUCLEOTIDE SEQUENCE [LARGE SCALE GENOMIC DNA]</scope>
    <source>
        <strain evidence="1 2">AF10</strain>
    </source>
</reference>
<gene>
    <name evidence="1" type="ORF">GRAN_2433</name>
</gene>
<protein>
    <submittedName>
        <fullName evidence="1">Uncharacterized protein</fullName>
    </submittedName>
</protein>
<proteinExistence type="predicted"/>
<organism evidence="1 2">
    <name type="scientific">Granulicella sibirica</name>
    <dbReference type="NCBI Taxonomy" id="2479048"/>
    <lineage>
        <taxon>Bacteria</taxon>
        <taxon>Pseudomonadati</taxon>
        <taxon>Acidobacteriota</taxon>
        <taxon>Terriglobia</taxon>
        <taxon>Terriglobales</taxon>
        <taxon>Acidobacteriaceae</taxon>
        <taxon>Granulicella</taxon>
    </lineage>
</organism>
<dbReference type="Proteomes" id="UP000289437">
    <property type="component" value="Unassembled WGS sequence"/>
</dbReference>
<reference evidence="2" key="2">
    <citation type="submission" date="2019-02" db="EMBL/GenBank/DDBJ databases">
        <title>Granulicella sibirica sp. nov., a psychrotolerant acidobacterium isolated from an organic soil layer in forested tundra, West Siberia.</title>
        <authorList>
            <person name="Oshkin I.Y."/>
            <person name="Kulichevskaya I.S."/>
            <person name="Rijpstra W.I.C."/>
            <person name="Sinninghe Damste J.S."/>
            <person name="Rakitin A.L."/>
            <person name="Ravin N.V."/>
            <person name="Dedysh S.N."/>
        </authorList>
    </citation>
    <scope>NUCLEOTIDE SEQUENCE [LARGE SCALE GENOMIC DNA]</scope>
    <source>
        <strain evidence="2">AF10</strain>
    </source>
</reference>
<keyword evidence="2" id="KW-1185">Reference proteome</keyword>
<comment type="caution">
    <text evidence="1">The sequence shown here is derived from an EMBL/GenBank/DDBJ whole genome shotgun (WGS) entry which is preliminary data.</text>
</comment>
<dbReference type="EMBL" id="RDSM01000002">
    <property type="protein sequence ID" value="RXH55576.1"/>
    <property type="molecule type" value="Genomic_DNA"/>
</dbReference>
<dbReference type="AlphaFoldDB" id="A0A4Q0T278"/>
<sequence>MKMPFDCKMRAKGLTRSARGHSIFHCRDGDGKGLSVSG</sequence>